<dbReference type="Pfam" id="PF02558">
    <property type="entry name" value="ApbA"/>
    <property type="match status" value="1"/>
</dbReference>
<evidence type="ECO:0000256" key="2">
    <source>
        <dbReference type="ARBA" id="ARBA00004994"/>
    </source>
</evidence>
<dbReference type="InterPro" id="IPR013328">
    <property type="entry name" value="6PGD_dom2"/>
</dbReference>
<accession>A0A1I3XNN4</accession>
<dbReference type="Proteomes" id="UP000199473">
    <property type="component" value="Unassembled WGS sequence"/>
</dbReference>
<comment type="function">
    <text evidence="1">Catalyzes the NADPH-dependent reduction of ketopantoate into pantoic acid.</text>
</comment>
<dbReference type="EMBL" id="FOSQ01000001">
    <property type="protein sequence ID" value="SFK20969.1"/>
    <property type="molecule type" value="Genomic_DNA"/>
</dbReference>
<dbReference type="FunFam" id="3.40.50.720:FF:000307">
    <property type="entry name" value="2-dehydropantoate 2-reductase"/>
    <property type="match status" value="1"/>
</dbReference>
<dbReference type="InterPro" id="IPR008927">
    <property type="entry name" value="6-PGluconate_DH-like_C_sf"/>
</dbReference>
<dbReference type="PANTHER" id="PTHR21708:SF45">
    <property type="entry name" value="2-DEHYDROPANTOATE 2-REDUCTASE"/>
    <property type="match status" value="1"/>
</dbReference>
<dbReference type="InterPro" id="IPR013752">
    <property type="entry name" value="KPA_reductase"/>
</dbReference>
<feature type="domain" description="Ketopantoate reductase C-terminal" evidence="12">
    <location>
        <begin position="209"/>
        <end position="329"/>
    </location>
</feature>
<keyword evidence="8" id="KW-0560">Oxidoreductase</keyword>
<dbReference type="PANTHER" id="PTHR21708">
    <property type="entry name" value="PROBABLE 2-DEHYDROPANTOATE 2-REDUCTASE"/>
    <property type="match status" value="1"/>
</dbReference>
<keyword evidence="7" id="KW-0521">NADP</keyword>
<evidence type="ECO:0000256" key="7">
    <source>
        <dbReference type="ARBA" id="ARBA00022857"/>
    </source>
</evidence>
<dbReference type="Pfam" id="PF08546">
    <property type="entry name" value="ApbA_C"/>
    <property type="match status" value="1"/>
</dbReference>
<dbReference type="EC" id="1.1.1.169" evidence="4"/>
<evidence type="ECO:0000256" key="4">
    <source>
        <dbReference type="ARBA" id="ARBA00013014"/>
    </source>
</evidence>
<reference evidence="13 14" key="1">
    <citation type="submission" date="2016-10" db="EMBL/GenBank/DDBJ databases">
        <authorList>
            <person name="de Groot N.N."/>
        </authorList>
    </citation>
    <scope>NUCLEOTIDE SEQUENCE [LARGE SCALE GENOMIC DNA]</scope>
    <source>
        <strain evidence="13 14">DSM 19981</strain>
    </source>
</reference>
<protein>
    <recommendedName>
        <fullName evidence="5">2-dehydropantoate 2-reductase</fullName>
        <ecNumber evidence="4">1.1.1.169</ecNumber>
    </recommendedName>
    <alternativeName>
        <fullName evidence="9">Ketopantoate reductase</fullName>
    </alternativeName>
</protein>
<dbReference type="Gene3D" id="3.40.50.720">
    <property type="entry name" value="NAD(P)-binding Rossmann-like Domain"/>
    <property type="match status" value="1"/>
</dbReference>
<dbReference type="NCBIfam" id="NF005089">
    <property type="entry name" value="PRK06522.1-4"/>
    <property type="match status" value="1"/>
</dbReference>
<dbReference type="SUPFAM" id="SSF48179">
    <property type="entry name" value="6-phosphogluconate dehydrogenase C-terminal domain-like"/>
    <property type="match status" value="1"/>
</dbReference>
<gene>
    <name evidence="13" type="ORF">SAMN02745775_101487</name>
</gene>
<evidence type="ECO:0000256" key="5">
    <source>
        <dbReference type="ARBA" id="ARBA00019465"/>
    </source>
</evidence>
<dbReference type="FunFam" id="1.10.1040.10:FF:000017">
    <property type="entry name" value="2-dehydropantoate 2-reductase"/>
    <property type="match status" value="1"/>
</dbReference>
<evidence type="ECO:0000256" key="3">
    <source>
        <dbReference type="ARBA" id="ARBA00007870"/>
    </source>
</evidence>
<comment type="similarity">
    <text evidence="3">Belongs to the ketopantoate reductase family.</text>
</comment>
<organism evidence="13 14">
    <name type="scientific">Falsiroseomonas stagni DSM 19981</name>
    <dbReference type="NCBI Taxonomy" id="1123062"/>
    <lineage>
        <taxon>Bacteria</taxon>
        <taxon>Pseudomonadati</taxon>
        <taxon>Pseudomonadota</taxon>
        <taxon>Alphaproteobacteria</taxon>
        <taxon>Acetobacterales</taxon>
        <taxon>Roseomonadaceae</taxon>
        <taxon>Falsiroseomonas</taxon>
    </lineage>
</organism>
<comment type="pathway">
    <text evidence="2">Cofactor biosynthesis; (R)-pantothenate biosynthesis; (R)-pantoate from 3-methyl-2-oxobutanoate: step 2/2.</text>
</comment>
<dbReference type="GO" id="GO:0015940">
    <property type="term" value="P:pantothenate biosynthetic process"/>
    <property type="evidence" value="ECO:0007669"/>
    <property type="project" value="UniProtKB-UniPathway"/>
</dbReference>
<dbReference type="AlphaFoldDB" id="A0A1I3XNN4"/>
<comment type="catalytic activity">
    <reaction evidence="10">
        <text>(R)-pantoate + NADP(+) = 2-dehydropantoate + NADPH + H(+)</text>
        <dbReference type="Rhea" id="RHEA:16233"/>
        <dbReference type="ChEBI" id="CHEBI:11561"/>
        <dbReference type="ChEBI" id="CHEBI:15378"/>
        <dbReference type="ChEBI" id="CHEBI:15980"/>
        <dbReference type="ChEBI" id="CHEBI:57783"/>
        <dbReference type="ChEBI" id="CHEBI:58349"/>
        <dbReference type="EC" id="1.1.1.169"/>
    </reaction>
</comment>
<evidence type="ECO:0000256" key="6">
    <source>
        <dbReference type="ARBA" id="ARBA00022655"/>
    </source>
</evidence>
<evidence type="ECO:0000313" key="14">
    <source>
        <dbReference type="Proteomes" id="UP000199473"/>
    </source>
</evidence>
<evidence type="ECO:0000256" key="1">
    <source>
        <dbReference type="ARBA" id="ARBA00002919"/>
    </source>
</evidence>
<dbReference type="InterPro" id="IPR051402">
    <property type="entry name" value="KPR-Related"/>
</dbReference>
<keyword evidence="14" id="KW-1185">Reference proteome</keyword>
<evidence type="ECO:0000256" key="9">
    <source>
        <dbReference type="ARBA" id="ARBA00032024"/>
    </source>
</evidence>
<feature type="domain" description="Ketopantoate reductase N-terminal" evidence="11">
    <location>
        <begin position="14"/>
        <end position="182"/>
    </location>
</feature>
<dbReference type="InterPro" id="IPR013332">
    <property type="entry name" value="KPR_N"/>
</dbReference>
<name>A0A1I3XNN4_9PROT</name>
<evidence type="ECO:0000313" key="13">
    <source>
        <dbReference type="EMBL" id="SFK20969.1"/>
    </source>
</evidence>
<evidence type="ECO:0000256" key="8">
    <source>
        <dbReference type="ARBA" id="ARBA00023002"/>
    </source>
</evidence>
<proteinExistence type="inferred from homology"/>
<evidence type="ECO:0000256" key="10">
    <source>
        <dbReference type="ARBA" id="ARBA00048793"/>
    </source>
</evidence>
<dbReference type="Gene3D" id="1.10.1040.10">
    <property type="entry name" value="N-(1-d-carboxylethyl)-l-norvaline Dehydrogenase, domain 2"/>
    <property type="match status" value="1"/>
</dbReference>
<dbReference type="InterPro" id="IPR036291">
    <property type="entry name" value="NAD(P)-bd_dom_sf"/>
</dbReference>
<keyword evidence="6" id="KW-0566">Pantothenate biosynthesis</keyword>
<dbReference type="SUPFAM" id="SSF51735">
    <property type="entry name" value="NAD(P)-binding Rossmann-fold domains"/>
    <property type="match status" value="1"/>
</dbReference>
<evidence type="ECO:0000259" key="12">
    <source>
        <dbReference type="Pfam" id="PF08546"/>
    </source>
</evidence>
<sequence length="336" mass="35362">MPRRAESVAQTMKICVFGAGAIGGLMAAKLAARGDHEVTVIARGPHLAAMQQKGLVLRSEGTEITVPVRAVATAEEAGVQDYVVVTLKAHSLPGAARQMQPLLGPETAIVSAVNGIPWWYFHKLAGPHEGRRVESVDPGGVVSDLLAPSRAIGAIVYPAAEVPEPGVIEHTYGDRFTLGEPDGSRSPRVSALSEALIAAGLKAPVRPKIRDELWVKLWGNMAFNPISALTGVTLDVLIGDPGQRGVARAMMLEGQAVAEKLGVRFAIDVDKRIAGGAEVGAHKTSMLQDLERGRPMEIDALLGAVVELAALVEVPVPICDTVLALVRARARVAGCY</sequence>
<dbReference type="UniPathway" id="UPA00028">
    <property type="reaction ID" value="UER00004"/>
</dbReference>
<dbReference type="GO" id="GO:0005737">
    <property type="term" value="C:cytoplasm"/>
    <property type="evidence" value="ECO:0007669"/>
    <property type="project" value="TreeGrafter"/>
</dbReference>
<evidence type="ECO:0000259" key="11">
    <source>
        <dbReference type="Pfam" id="PF02558"/>
    </source>
</evidence>
<dbReference type="GO" id="GO:0008677">
    <property type="term" value="F:2-dehydropantoate 2-reductase activity"/>
    <property type="evidence" value="ECO:0007669"/>
    <property type="project" value="UniProtKB-EC"/>
</dbReference>
<dbReference type="STRING" id="1123062.SAMN02745775_101487"/>